<dbReference type="FunFam" id="1.20.1720.10:FF:000004">
    <property type="entry name" value="EmrB/QacA family drug resistance transporter"/>
    <property type="match status" value="1"/>
</dbReference>
<dbReference type="Proteomes" id="UP000748756">
    <property type="component" value="Unassembled WGS sequence"/>
</dbReference>
<dbReference type="Gene3D" id="1.20.1250.20">
    <property type="entry name" value="MFS general substrate transporter like domains"/>
    <property type="match status" value="1"/>
</dbReference>
<keyword evidence="2" id="KW-0813">Transport</keyword>
<feature type="region of interest" description="Disordered" evidence="7">
    <location>
        <begin position="1"/>
        <end position="29"/>
    </location>
</feature>
<feature type="transmembrane region" description="Helical" evidence="8">
    <location>
        <begin position="347"/>
        <end position="368"/>
    </location>
</feature>
<dbReference type="PANTHER" id="PTHR23501:SF191">
    <property type="entry name" value="VACUOLAR BASIC AMINO ACID TRANSPORTER 4"/>
    <property type="match status" value="1"/>
</dbReference>
<dbReference type="CDD" id="cd17502">
    <property type="entry name" value="MFS_Azr1_MDR_like"/>
    <property type="match status" value="1"/>
</dbReference>
<comment type="subcellular location">
    <subcellularLocation>
        <location evidence="1">Cell membrane</location>
        <topology evidence="1">Multi-pass membrane protein</topology>
    </subcellularLocation>
</comment>
<feature type="transmembrane region" description="Helical" evidence="8">
    <location>
        <begin position="388"/>
        <end position="406"/>
    </location>
</feature>
<proteinExistence type="predicted"/>
<evidence type="ECO:0000256" key="7">
    <source>
        <dbReference type="SAM" id="MobiDB-lite"/>
    </source>
</evidence>
<feature type="transmembrane region" description="Helical" evidence="8">
    <location>
        <begin position="185"/>
        <end position="202"/>
    </location>
</feature>
<evidence type="ECO:0000256" key="4">
    <source>
        <dbReference type="ARBA" id="ARBA00022692"/>
    </source>
</evidence>
<feature type="transmembrane region" description="Helical" evidence="8">
    <location>
        <begin position="546"/>
        <end position="569"/>
    </location>
</feature>
<evidence type="ECO:0000313" key="10">
    <source>
        <dbReference type="EMBL" id="KAF9121772.1"/>
    </source>
</evidence>
<dbReference type="Pfam" id="PF07690">
    <property type="entry name" value="MFS_1"/>
    <property type="match status" value="1"/>
</dbReference>
<feature type="compositionally biased region" description="Low complexity" evidence="7">
    <location>
        <begin position="1"/>
        <end position="22"/>
    </location>
</feature>
<accession>A0A9P5R4B4</accession>
<feature type="transmembrane region" description="Helical" evidence="8">
    <location>
        <begin position="152"/>
        <end position="179"/>
    </location>
</feature>
<keyword evidence="6 8" id="KW-0472">Membrane</keyword>
<keyword evidence="11" id="KW-1185">Reference proteome</keyword>
<feature type="transmembrane region" description="Helical" evidence="8">
    <location>
        <begin position="303"/>
        <end position="327"/>
    </location>
</feature>
<reference evidence="10" key="1">
    <citation type="journal article" date="2020" name="Fungal Divers.">
        <title>Resolving the Mortierellaceae phylogeny through synthesis of multi-gene phylogenetics and phylogenomics.</title>
        <authorList>
            <person name="Vandepol N."/>
            <person name="Liber J."/>
            <person name="Desiro A."/>
            <person name="Na H."/>
            <person name="Kennedy M."/>
            <person name="Barry K."/>
            <person name="Grigoriev I.V."/>
            <person name="Miller A.N."/>
            <person name="O'Donnell K."/>
            <person name="Stajich J.E."/>
            <person name="Bonito G."/>
        </authorList>
    </citation>
    <scope>NUCLEOTIDE SEQUENCE</scope>
    <source>
        <strain evidence="10">NRRL 6426</strain>
    </source>
</reference>
<feature type="domain" description="Major facilitator superfamily (MFS) profile" evidence="9">
    <location>
        <begin position="87"/>
        <end position="574"/>
    </location>
</feature>
<feature type="transmembrane region" description="Helical" evidence="8">
    <location>
        <begin position="438"/>
        <end position="461"/>
    </location>
</feature>
<comment type="caution">
    <text evidence="10">The sequence shown here is derived from an EMBL/GenBank/DDBJ whole genome shotgun (WGS) entry which is preliminary data.</text>
</comment>
<organism evidence="10 11">
    <name type="scientific">Linnemannia schmuckeri</name>
    <dbReference type="NCBI Taxonomy" id="64567"/>
    <lineage>
        <taxon>Eukaryota</taxon>
        <taxon>Fungi</taxon>
        <taxon>Fungi incertae sedis</taxon>
        <taxon>Mucoromycota</taxon>
        <taxon>Mortierellomycotina</taxon>
        <taxon>Mortierellomycetes</taxon>
        <taxon>Mortierellales</taxon>
        <taxon>Mortierellaceae</taxon>
        <taxon>Linnemannia</taxon>
    </lineage>
</organism>
<keyword evidence="3" id="KW-1003">Cell membrane</keyword>
<dbReference type="GO" id="GO:0005886">
    <property type="term" value="C:plasma membrane"/>
    <property type="evidence" value="ECO:0007669"/>
    <property type="project" value="UniProtKB-SubCell"/>
</dbReference>
<feature type="transmembrane region" description="Helical" evidence="8">
    <location>
        <begin position="214"/>
        <end position="232"/>
    </location>
</feature>
<evidence type="ECO:0000256" key="5">
    <source>
        <dbReference type="ARBA" id="ARBA00022989"/>
    </source>
</evidence>
<dbReference type="InterPro" id="IPR036259">
    <property type="entry name" value="MFS_trans_sf"/>
</dbReference>
<evidence type="ECO:0000256" key="8">
    <source>
        <dbReference type="SAM" id="Phobius"/>
    </source>
</evidence>
<dbReference type="PANTHER" id="PTHR23501">
    <property type="entry name" value="MAJOR FACILITATOR SUPERFAMILY"/>
    <property type="match status" value="1"/>
</dbReference>
<gene>
    <name evidence="10" type="ORF">BG015_005735</name>
</gene>
<dbReference type="GO" id="GO:0022857">
    <property type="term" value="F:transmembrane transporter activity"/>
    <property type="evidence" value="ECO:0007669"/>
    <property type="project" value="InterPro"/>
</dbReference>
<feature type="transmembrane region" description="Helical" evidence="8">
    <location>
        <begin position="413"/>
        <end position="432"/>
    </location>
</feature>
<evidence type="ECO:0000256" key="3">
    <source>
        <dbReference type="ARBA" id="ARBA00022475"/>
    </source>
</evidence>
<protein>
    <recommendedName>
        <fullName evidence="9">Major facilitator superfamily (MFS) profile domain-containing protein</fullName>
    </recommendedName>
</protein>
<feature type="transmembrane region" description="Helical" evidence="8">
    <location>
        <begin position="238"/>
        <end position="257"/>
    </location>
</feature>
<keyword evidence="5 8" id="KW-1133">Transmembrane helix</keyword>
<dbReference type="SUPFAM" id="SSF103473">
    <property type="entry name" value="MFS general substrate transporter"/>
    <property type="match status" value="1"/>
</dbReference>
<dbReference type="OrthoDB" id="10021397at2759"/>
<evidence type="ECO:0000256" key="1">
    <source>
        <dbReference type="ARBA" id="ARBA00004651"/>
    </source>
</evidence>
<name>A0A9P5R4B4_9FUNG</name>
<dbReference type="InterPro" id="IPR020846">
    <property type="entry name" value="MFS_dom"/>
</dbReference>
<evidence type="ECO:0000313" key="11">
    <source>
        <dbReference type="Proteomes" id="UP000748756"/>
    </source>
</evidence>
<feature type="transmembrane region" description="Helical" evidence="8">
    <location>
        <begin position="85"/>
        <end position="109"/>
    </location>
</feature>
<dbReference type="EMBL" id="JAAAUQ010002665">
    <property type="protein sequence ID" value="KAF9121772.1"/>
    <property type="molecule type" value="Genomic_DNA"/>
</dbReference>
<feature type="transmembrane region" description="Helical" evidence="8">
    <location>
        <begin position="473"/>
        <end position="498"/>
    </location>
</feature>
<evidence type="ECO:0000256" key="2">
    <source>
        <dbReference type="ARBA" id="ARBA00022448"/>
    </source>
</evidence>
<dbReference type="AlphaFoldDB" id="A0A9P5R4B4"/>
<dbReference type="InterPro" id="IPR011701">
    <property type="entry name" value="MFS"/>
</dbReference>
<feature type="transmembrane region" description="Helical" evidence="8">
    <location>
        <begin position="278"/>
        <end position="297"/>
    </location>
</feature>
<keyword evidence="4 8" id="KW-0812">Transmembrane</keyword>
<dbReference type="PROSITE" id="PS50850">
    <property type="entry name" value="MFS"/>
    <property type="match status" value="1"/>
</dbReference>
<evidence type="ECO:0000259" key="9">
    <source>
        <dbReference type="PROSITE" id="PS50850"/>
    </source>
</evidence>
<evidence type="ECO:0000256" key="6">
    <source>
        <dbReference type="ARBA" id="ARBA00023136"/>
    </source>
</evidence>
<sequence length="579" mass="62943">MEGTPRTTIATTTVTTTSSSPPYDIKSDSGALNILPSTTTSTVKSDASIHDFDSNEKSVGDNKLEGDLEQQDKPANHTPTGIRRFLLLLGLFLGCILAALDNTIVATVLPQISSDFNAQSQMAWIATAYLLAYTAFQSLYGRFSDIFGLKPMYLGASVIFLIGSIGCGAASSMIMLIIFRAVQGIGGAGLLSIMMIMVSVMFEDINERARYQTLAYLAFGVSGICGPLLGGVFVEHSTWRWCFYMNIPIGIFAFLLVSKFYQIPFKRTETLQKKLKRVDYFGVLIIISAVLCLLLPLNWGGTAYAWNSAAIISLFCVMGVLIIVLVFVEQRAEEPIIPMYLFLNREVALLVTVNFLTGLIFNGCGFYVPLYFQVVQATSVTDSGLRLMPAVLGAVFSTGASGFLLAKVKDYRRFITLGAAALTLSVGLFILFDEHTSLAKQLIFVLIMGLGQGFIYQNCVLACQDCTEAKDMAVATGFVVFINSIGNAVGVAVCAAVINNALTTNLAKLPEASQAVFRELNVIENINVIFTLPEGLRAEVVHAYALAFRTLFITLTPMIGIGFMLSLFVRRRGSLARKE</sequence>
<feature type="transmembrane region" description="Helical" evidence="8">
    <location>
        <begin position="121"/>
        <end position="140"/>
    </location>
</feature>
<dbReference type="Gene3D" id="1.20.1720.10">
    <property type="entry name" value="Multidrug resistance protein D"/>
    <property type="match status" value="1"/>
</dbReference>